<dbReference type="SUPFAM" id="SSF53822">
    <property type="entry name" value="Periplasmic binding protein-like I"/>
    <property type="match status" value="1"/>
</dbReference>
<dbReference type="Pfam" id="PF00532">
    <property type="entry name" value="Peripla_BP_1"/>
    <property type="match status" value="1"/>
</dbReference>
<dbReference type="GO" id="GO:0000976">
    <property type="term" value="F:transcription cis-regulatory region binding"/>
    <property type="evidence" value="ECO:0007669"/>
    <property type="project" value="TreeGrafter"/>
</dbReference>
<keyword evidence="1" id="KW-0805">Transcription regulation</keyword>
<feature type="domain" description="HTH lacI-type" evidence="4">
    <location>
        <begin position="30"/>
        <end position="84"/>
    </location>
</feature>
<dbReference type="RefSeq" id="WP_152581850.1">
    <property type="nucleotide sequence ID" value="NZ_JAKVKB010000002.1"/>
</dbReference>
<name>A0A5N6S5P9_9BIFI</name>
<evidence type="ECO:0000259" key="4">
    <source>
        <dbReference type="PROSITE" id="PS50932"/>
    </source>
</evidence>
<dbReference type="CDD" id="cd01392">
    <property type="entry name" value="HTH_LacI"/>
    <property type="match status" value="1"/>
</dbReference>
<gene>
    <name evidence="6" type="ORF">DDE84_11545</name>
</gene>
<sequence length="365" mass="39717">MNDSETDAIQPREKNLELSNAPKVVSGRNMTMRQVAAEAGVGLKTVSRVVNGEHYVSKETQARVWKAVEKLHYQVDVRARSLRRSDGRANTFGLIVSSVDNPFAGQIQSSIEDTLRLKNYTLITGSSHEDPSQTGIIMNDLVRRRVDGIILNSSGDDASNLDLAVSFGIPLVFIDRKPSGLAANYVTSNNREAAKSATSRLIAEGHRSILLMTERMAAQTAVERQLGFRDAFKEAGITPDENNIITGISNSLDAQKALVAALRRVDAPTAVFSAQNFITIGALHALYDASLQHDIALIGFDDFELFDLLDPGVSVVSQNCAELGRRTAELMLEKVDAVDSPPRSIVIPTTFIQRGSGEISPRTAR</sequence>
<dbReference type="InterPro" id="IPR001761">
    <property type="entry name" value="Peripla_BP/Lac1_sug-bd_dom"/>
</dbReference>
<proteinExistence type="predicted"/>
<dbReference type="InterPro" id="IPR001387">
    <property type="entry name" value="Cro/C1-type_HTH"/>
</dbReference>
<evidence type="ECO:0000313" key="6">
    <source>
        <dbReference type="EMBL" id="KAE8126253.1"/>
    </source>
</evidence>
<dbReference type="InterPro" id="IPR000843">
    <property type="entry name" value="HTH_LacI"/>
</dbReference>
<accession>A0A5N6S5P9</accession>
<keyword evidence="7" id="KW-1185">Reference proteome</keyword>
<feature type="domain" description="HTH cro/C1-type" evidence="5">
    <location>
        <begin position="28"/>
        <end position="60"/>
    </location>
</feature>
<keyword evidence="3" id="KW-0804">Transcription</keyword>
<dbReference type="GeneID" id="78128309"/>
<dbReference type="Gene3D" id="3.40.50.2300">
    <property type="match status" value="2"/>
</dbReference>
<evidence type="ECO:0000313" key="7">
    <source>
        <dbReference type="Proteomes" id="UP000325415"/>
    </source>
</evidence>
<comment type="caution">
    <text evidence="6">The sequence shown here is derived from an EMBL/GenBank/DDBJ whole genome shotgun (WGS) entry which is preliminary data.</text>
</comment>
<dbReference type="InterPro" id="IPR028082">
    <property type="entry name" value="Peripla_BP_I"/>
</dbReference>
<reference evidence="6 7" key="1">
    <citation type="submission" date="2018-04" db="EMBL/GenBank/DDBJ databases">
        <authorList>
            <person name="Eckel V.P."/>
            <person name="Vogel R.F."/>
        </authorList>
    </citation>
    <scope>NUCLEOTIDE SEQUENCE [LARGE SCALE GENOMIC DNA]</scope>
    <source>
        <strain evidence="7">TMW 2.1764</strain>
    </source>
</reference>
<evidence type="ECO:0000256" key="2">
    <source>
        <dbReference type="ARBA" id="ARBA00023125"/>
    </source>
</evidence>
<dbReference type="CDD" id="cd06267">
    <property type="entry name" value="PBP1_LacI_sugar_binding-like"/>
    <property type="match status" value="1"/>
</dbReference>
<organism evidence="6 7">
    <name type="scientific">Bifidobacterium tibiigranuli</name>
    <dbReference type="NCBI Taxonomy" id="2172043"/>
    <lineage>
        <taxon>Bacteria</taxon>
        <taxon>Bacillati</taxon>
        <taxon>Actinomycetota</taxon>
        <taxon>Actinomycetes</taxon>
        <taxon>Bifidobacteriales</taxon>
        <taxon>Bifidobacteriaceae</taxon>
        <taxon>Bifidobacterium</taxon>
    </lineage>
</organism>
<dbReference type="SUPFAM" id="SSF47413">
    <property type="entry name" value="lambda repressor-like DNA-binding domains"/>
    <property type="match status" value="1"/>
</dbReference>
<dbReference type="PROSITE" id="PS50943">
    <property type="entry name" value="HTH_CROC1"/>
    <property type="match status" value="1"/>
</dbReference>
<evidence type="ECO:0000256" key="3">
    <source>
        <dbReference type="ARBA" id="ARBA00023163"/>
    </source>
</evidence>
<dbReference type="Proteomes" id="UP000325415">
    <property type="component" value="Unassembled WGS sequence"/>
</dbReference>
<dbReference type="SMART" id="SM00354">
    <property type="entry name" value="HTH_LACI"/>
    <property type="match status" value="1"/>
</dbReference>
<keyword evidence="2" id="KW-0238">DNA-binding</keyword>
<dbReference type="PROSITE" id="PS50932">
    <property type="entry name" value="HTH_LACI_2"/>
    <property type="match status" value="1"/>
</dbReference>
<evidence type="ECO:0000256" key="1">
    <source>
        <dbReference type="ARBA" id="ARBA00023015"/>
    </source>
</evidence>
<dbReference type="AlphaFoldDB" id="A0A5N6S5P9"/>
<dbReference type="PANTHER" id="PTHR30146:SF109">
    <property type="entry name" value="HTH-TYPE TRANSCRIPTIONAL REGULATOR GALS"/>
    <property type="match status" value="1"/>
</dbReference>
<dbReference type="Gene3D" id="1.10.260.40">
    <property type="entry name" value="lambda repressor-like DNA-binding domains"/>
    <property type="match status" value="1"/>
</dbReference>
<dbReference type="EMBL" id="QDAG01000016">
    <property type="protein sequence ID" value="KAE8126253.1"/>
    <property type="molecule type" value="Genomic_DNA"/>
</dbReference>
<dbReference type="GO" id="GO:0003700">
    <property type="term" value="F:DNA-binding transcription factor activity"/>
    <property type="evidence" value="ECO:0007669"/>
    <property type="project" value="TreeGrafter"/>
</dbReference>
<protein>
    <submittedName>
        <fullName evidence="6">LacI family transcriptional regulator</fullName>
    </submittedName>
</protein>
<dbReference type="OrthoDB" id="2854648at2"/>
<evidence type="ECO:0000259" key="5">
    <source>
        <dbReference type="PROSITE" id="PS50943"/>
    </source>
</evidence>
<dbReference type="PANTHER" id="PTHR30146">
    <property type="entry name" value="LACI-RELATED TRANSCRIPTIONAL REPRESSOR"/>
    <property type="match status" value="1"/>
</dbReference>
<dbReference type="Pfam" id="PF00356">
    <property type="entry name" value="LacI"/>
    <property type="match status" value="1"/>
</dbReference>
<dbReference type="InterPro" id="IPR010982">
    <property type="entry name" value="Lambda_DNA-bd_dom_sf"/>
</dbReference>